<dbReference type="Proteomes" id="UP000427071">
    <property type="component" value="Chromosome"/>
</dbReference>
<accession>A0A6B8VTT9</accession>
<dbReference type="EMBL" id="CP046452">
    <property type="protein sequence ID" value="QGU02355.1"/>
    <property type="molecule type" value="Genomic_DNA"/>
</dbReference>
<sequence length="42" mass="4758">MGSTLHDFPQVADAIHVWALTIADFFRERGIDFPPANWGLNM</sequence>
<evidence type="ECO:0000313" key="2">
    <source>
        <dbReference type="Proteomes" id="UP000427071"/>
    </source>
</evidence>
<reference evidence="2" key="1">
    <citation type="submission" date="2019-11" db="EMBL/GenBank/DDBJ databases">
        <title>Complete genome sequence of Corynebacterium kalinowskii 1959, a novel Corynebacterium species isolated from soil of a small paddock in Vilsendorf, Germany.</title>
        <authorList>
            <person name="Schaffert L."/>
            <person name="Ruwe M."/>
            <person name="Milse J."/>
            <person name="Hanuschka K."/>
            <person name="Ortseifen V."/>
            <person name="Droste J."/>
            <person name="Brandt D."/>
            <person name="Schlueter L."/>
            <person name="Kutter Y."/>
            <person name="Vinke S."/>
            <person name="Viehoefer P."/>
            <person name="Jacob L."/>
            <person name="Luebke N.-C."/>
            <person name="Schulte-Berndt E."/>
            <person name="Hain C."/>
            <person name="Linder M."/>
            <person name="Schmidt P."/>
            <person name="Wollenschlaeger L."/>
            <person name="Luttermann T."/>
            <person name="Thieme E."/>
            <person name="Hassa J."/>
            <person name="Haak M."/>
            <person name="Wittchen M."/>
            <person name="Mentz A."/>
            <person name="Persicke M."/>
            <person name="Busche T."/>
            <person name="Ruckert C."/>
        </authorList>
    </citation>
    <scope>NUCLEOTIDE SEQUENCE [LARGE SCALE GENOMIC DNA]</scope>
    <source>
        <strain evidence="2">1959</strain>
    </source>
</reference>
<keyword evidence="2" id="KW-1185">Reference proteome</keyword>
<proteinExistence type="predicted"/>
<dbReference type="KEGG" id="ckw:CKALI_07465"/>
<gene>
    <name evidence="1" type="ORF">CKALI_07465</name>
</gene>
<organism evidence="1 2">
    <name type="scientific">Corynebacterium kalinowskii</name>
    <dbReference type="NCBI Taxonomy" id="2675216"/>
    <lineage>
        <taxon>Bacteria</taxon>
        <taxon>Bacillati</taxon>
        <taxon>Actinomycetota</taxon>
        <taxon>Actinomycetes</taxon>
        <taxon>Mycobacteriales</taxon>
        <taxon>Corynebacteriaceae</taxon>
        <taxon>Corynebacterium</taxon>
    </lineage>
</organism>
<protein>
    <submittedName>
        <fullName evidence="1">Uncharacterized protein</fullName>
    </submittedName>
</protein>
<name>A0A6B8VTT9_9CORY</name>
<evidence type="ECO:0000313" key="1">
    <source>
        <dbReference type="EMBL" id="QGU02355.1"/>
    </source>
</evidence>
<dbReference type="AlphaFoldDB" id="A0A6B8VTT9"/>
<dbReference type="RefSeq" id="WP_269076349.1">
    <property type="nucleotide sequence ID" value="NZ_CP046452.1"/>
</dbReference>